<evidence type="ECO:0000313" key="3">
    <source>
        <dbReference type="Proteomes" id="UP000318380"/>
    </source>
</evidence>
<accession>A0A561BWR0</accession>
<dbReference type="Gene3D" id="3.50.50.60">
    <property type="entry name" value="FAD/NAD(P)-binding domain"/>
    <property type="match status" value="1"/>
</dbReference>
<dbReference type="PANTHER" id="PTHR42841">
    <property type="entry name" value="AMINE OXIDASE"/>
    <property type="match status" value="1"/>
</dbReference>
<dbReference type="EMBL" id="VIVK01000001">
    <property type="protein sequence ID" value="TWD83320.1"/>
    <property type="molecule type" value="Genomic_DNA"/>
</dbReference>
<organism evidence="2 3">
    <name type="scientific">Kribbella amoyensis</name>
    <dbReference type="NCBI Taxonomy" id="996641"/>
    <lineage>
        <taxon>Bacteria</taxon>
        <taxon>Bacillati</taxon>
        <taxon>Actinomycetota</taxon>
        <taxon>Actinomycetes</taxon>
        <taxon>Propionibacteriales</taxon>
        <taxon>Kribbellaceae</taxon>
        <taxon>Kribbella</taxon>
    </lineage>
</organism>
<evidence type="ECO:0000259" key="1">
    <source>
        <dbReference type="Pfam" id="PF01593"/>
    </source>
</evidence>
<sequence length="402" mass="42206">MIVVGAGLAGLNCALTLQDRGLSVTVLEAGDAVGGRVRTDVIDGYRCDRGFQLLNPSYPAVRRYVDLPALDLRSFAAGVAVAGDAGTTVVGDPRRQPGLIGRSLLSGFARPLELTRLAAWAAPALGPVSRLLDGPDMTLKESLDEAGVDGRIRREILEPFLAGVLASDDGSTSAKFVRLLVRSFLLGTPAVPADGMAALPEQLAGRLREPVRLGETVTAIESGPKVRTTAGEEPARAVVVATDPTTAGAVVRVRAPRMKGLRTYWFAADDAPRTDNLLVVDGRRDGPVVNTAVMTTAAPSYAPAGRQLIQATTLYPTEATESEVRIQLTRMYGRSAGAWEVVVRHDIAEALPDQLPPLEARQPVDLGDGLYVAGDHRDTASIQGALVSGRRAANTVAAALAG</sequence>
<dbReference type="AlphaFoldDB" id="A0A561BWR0"/>
<dbReference type="Pfam" id="PF01593">
    <property type="entry name" value="Amino_oxidase"/>
    <property type="match status" value="1"/>
</dbReference>
<dbReference type="SUPFAM" id="SSF51905">
    <property type="entry name" value="FAD/NAD(P)-binding domain"/>
    <property type="match status" value="1"/>
</dbReference>
<gene>
    <name evidence="2" type="ORF">FB561_4482</name>
</gene>
<dbReference type="Proteomes" id="UP000318380">
    <property type="component" value="Unassembled WGS sequence"/>
</dbReference>
<keyword evidence="3" id="KW-1185">Reference proteome</keyword>
<name>A0A561BWR0_9ACTN</name>
<dbReference type="GO" id="GO:0016491">
    <property type="term" value="F:oxidoreductase activity"/>
    <property type="evidence" value="ECO:0007669"/>
    <property type="project" value="InterPro"/>
</dbReference>
<reference evidence="2 3" key="1">
    <citation type="submission" date="2019-06" db="EMBL/GenBank/DDBJ databases">
        <title>Sequencing the genomes of 1000 actinobacteria strains.</title>
        <authorList>
            <person name="Klenk H.-P."/>
        </authorList>
    </citation>
    <scope>NUCLEOTIDE SEQUENCE [LARGE SCALE GENOMIC DNA]</scope>
    <source>
        <strain evidence="2 3">DSM 24683</strain>
    </source>
</reference>
<dbReference type="InterPro" id="IPR036188">
    <property type="entry name" value="FAD/NAD-bd_sf"/>
</dbReference>
<dbReference type="InterPro" id="IPR002937">
    <property type="entry name" value="Amino_oxidase"/>
</dbReference>
<proteinExistence type="predicted"/>
<comment type="caution">
    <text evidence="2">The sequence shown here is derived from an EMBL/GenBank/DDBJ whole genome shotgun (WGS) entry which is preliminary data.</text>
</comment>
<protein>
    <submittedName>
        <fullName evidence="2">Flavin-dependent amine oxidoreductase</fullName>
    </submittedName>
</protein>
<evidence type="ECO:0000313" key="2">
    <source>
        <dbReference type="EMBL" id="TWD83320.1"/>
    </source>
</evidence>
<feature type="domain" description="Amine oxidase" evidence="1">
    <location>
        <begin position="8"/>
        <end position="396"/>
    </location>
</feature>